<dbReference type="AlphaFoldDB" id="A0AAJ6BHK7"/>
<organism evidence="3 4">
    <name type="scientific">Candidatus Pseudobacter hemicellulosilyticus</name>
    <dbReference type="NCBI Taxonomy" id="3121375"/>
    <lineage>
        <taxon>Bacteria</taxon>
        <taxon>Pseudomonadati</taxon>
        <taxon>Bacteroidota</taxon>
        <taxon>Chitinophagia</taxon>
        <taxon>Chitinophagales</taxon>
        <taxon>Chitinophagaceae</taxon>
        <taxon>Pseudobacter</taxon>
    </lineage>
</organism>
<dbReference type="Pfam" id="PF18962">
    <property type="entry name" value="Por_Secre_tail"/>
    <property type="match status" value="1"/>
</dbReference>
<evidence type="ECO:0000313" key="4">
    <source>
        <dbReference type="Proteomes" id="UP001220610"/>
    </source>
</evidence>
<dbReference type="InterPro" id="IPR012938">
    <property type="entry name" value="Glc/Sorbosone_DH"/>
</dbReference>
<evidence type="ECO:0000313" key="3">
    <source>
        <dbReference type="EMBL" id="WEK36382.1"/>
    </source>
</evidence>
<proteinExistence type="predicted"/>
<accession>A0AAJ6BHK7</accession>
<dbReference type="SUPFAM" id="SSF50952">
    <property type="entry name" value="Soluble quinoprotein glucose dehydrogenase"/>
    <property type="match status" value="1"/>
</dbReference>
<gene>
    <name evidence="3" type="ORF">P0Y53_02620</name>
</gene>
<dbReference type="InterPro" id="IPR026444">
    <property type="entry name" value="Secre_tail"/>
</dbReference>
<dbReference type="PANTHER" id="PTHR19328">
    <property type="entry name" value="HEDGEHOG-INTERACTING PROTEIN"/>
    <property type="match status" value="1"/>
</dbReference>
<dbReference type="Proteomes" id="UP001220610">
    <property type="component" value="Chromosome"/>
</dbReference>
<reference evidence="3" key="1">
    <citation type="submission" date="2023-03" db="EMBL/GenBank/DDBJ databases">
        <title>Andean soil-derived lignocellulolytic bacterial consortium as a source of novel taxa and putative plastic-active enzymes.</title>
        <authorList>
            <person name="Diaz-Garcia L."/>
            <person name="Chuvochina M."/>
            <person name="Feuerriegel G."/>
            <person name="Bunk B."/>
            <person name="Sproer C."/>
            <person name="Streit W.R."/>
            <person name="Rodriguez L.M."/>
            <person name="Overmann J."/>
            <person name="Jimenez D.J."/>
        </authorList>
    </citation>
    <scope>NUCLEOTIDE SEQUENCE</scope>
    <source>
        <strain evidence="3">MAG 7</strain>
    </source>
</reference>
<sequence length="587" mass="64807">MKAIASAWAIQVLTLMPIIGICQDEPFLRTELNRKPVATNNRYYLAHPFDIEYGRDNFLYITEKVGRILRVDTGTGQRTIILDLRAKVKLNISRQGNGVATGIGQNGMLGMALHPGFATGTGKDSLYVAYCYDWDHIRIARFYFNGTVLVPGSETTILEGIPASGDHSSGRLIIGADNKLYYSCGDLGHNQFDRKCLEVRSQKLPTSTEMTAKNYDNYSGKILRISLNGGIPADNPLWGGIRSHIYSIGHRNPQGLAWQKEPSNGVPFPVLTPNGILFSSEQGPNSDDELNIIEGGRNYGWPYIAGDTDNVNFQYVQWRLATNCSGLGFQENPNYVPAGVTPIAEKNAPADVKANFRKPLKQIYTGCGTRPAAECALVGNWLKFPTIAPSSIEYYNLNISKGIPGWYPSVLVPTLKAGTLYRFKLNAAQNAFVGDSIPYFKSYNRYRDIAMSPDGKIFLITDSVGSTSGPSSHNPATLDNPGALLVFQYIGMPLSLKDPNEPGPENPLRITVAPNPARDFIHVDFGRLPYKPVRYQLYDMLGRLAVEGSSSTAAFTIQVAQLRRGMYVLKLLNRYGAELRMDKILLQ</sequence>
<evidence type="ECO:0000259" key="2">
    <source>
        <dbReference type="Pfam" id="PF18962"/>
    </source>
</evidence>
<dbReference type="InterPro" id="IPR011041">
    <property type="entry name" value="Quinoprot_gluc/sorb_DH_b-prop"/>
</dbReference>
<dbReference type="Gene3D" id="2.120.10.30">
    <property type="entry name" value="TolB, C-terminal domain"/>
    <property type="match status" value="1"/>
</dbReference>
<dbReference type="PANTHER" id="PTHR19328:SF13">
    <property type="entry name" value="HIPL1 PROTEIN"/>
    <property type="match status" value="1"/>
</dbReference>
<name>A0AAJ6BHK7_9BACT</name>
<feature type="domain" description="Glucose/Sorbosone dehydrogenase" evidence="1">
    <location>
        <begin position="385"/>
        <end position="463"/>
    </location>
</feature>
<feature type="domain" description="Secretion system C-terminal sorting" evidence="2">
    <location>
        <begin position="514"/>
        <end position="573"/>
    </location>
</feature>
<dbReference type="InterPro" id="IPR011042">
    <property type="entry name" value="6-blade_b-propeller_TolB-like"/>
</dbReference>
<feature type="domain" description="Glucose/Sorbosone dehydrogenase" evidence="1">
    <location>
        <begin position="45"/>
        <end position="305"/>
    </location>
</feature>
<dbReference type="Pfam" id="PF07995">
    <property type="entry name" value="GSDH"/>
    <property type="match status" value="2"/>
</dbReference>
<evidence type="ECO:0000259" key="1">
    <source>
        <dbReference type="Pfam" id="PF07995"/>
    </source>
</evidence>
<dbReference type="EMBL" id="CP119311">
    <property type="protein sequence ID" value="WEK36382.1"/>
    <property type="molecule type" value="Genomic_DNA"/>
</dbReference>
<protein>
    <submittedName>
        <fullName evidence="3">PQQ-dependent sugar dehydrogenase</fullName>
    </submittedName>
</protein>
<dbReference type="NCBIfam" id="TIGR04183">
    <property type="entry name" value="Por_Secre_tail"/>
    <property type="match status" value="1"/>
</dbReference>